<dbReference type="EMBL" id="JAMZFW010000063">
    <property type="protein sequence ID" value="MCP1103776.1"/>
    <property type="molecule type" value="Genomic_DNA"/>
</dbReference>
<protein>
    <submittedName>
        <fullName evidence="2">Transposase</fullName>
    </submittedName>
</protein>
<feature type="domain" description="Transposase IS801/IS1294" evidence="1">
    <location>
        <begin position="16"/>
        <end position="107"/>
    </location>
</feature>
<keyword evidence="3" id="KW-1185">Reference proteome</keyword>
<evidence type="ECO:0000313" key="2">
    <source>
        <dbReference type="EMBL" id="MCP1103776.1"/>
    </source>
</evidence>
<dbReference type="RefSeq" id="WP_262067541.1">
    <property type="nucleotide sequence ID" value="NZ_JAMXOD010000063.1"/>
</dbReference>
<comment type="caution">
    <text evidence="2">The sequence shown here is derived from an EMBL/GenBank/DDBJ whole genome shotgun (WGS) entry which is preliminary data.</text>
</comment>
<reference evidence="2 3" key="1">
    <citation type="journal article" date="2022" name="Genome Biol. Evol.">
        <title>Host diet, physiology and behaviors set the stage for Lachnospiraceae cladogenesis.</title>
        <authorList>
            <person name="Vera-Ponce De Leon A."/>
            <person name="Schneider M."/>
            <person name="Jahnes B.C."/>
            <person name="Sadowski V."/>
            <person name="Camuy-Velez L.A."/>
            <person name="Duan J."/>
            <person name="Sabree Z.L."/>
        </authorList>
    </citation>
    <scope>NUCLEOTIDE SEQUENCE [LARGE SCALE GENOMIC DNA]</scope>
    <source>
        <strain evidence="2 3">PAL113</strain>
    </source>
</reference>
<dbReference type="Proteomes" id="UP001523566">
    <property type="component" value="Unassembled WGS sequence"/>
</dbReference>
<proteinExistence type="predicted"/>
<dbReference type="InterPro" id="IPR007069">
    <property type="entry name" value="Transposase_32"/>
</dbReference>
<evidence type="ECO:0000259" key="1">
    <source>
        <dbReference type="Pfam" id="PF04986"/>
    </source>
</evidence>
<dbReference type="Pfam" id="PF04986">
    <property type="entry name" value="Y2_Tnp"/>
    <property type="match status" value="1"/>
</dbReference>
<evidence type="ECO:0000313" key="3">
    <source>
        <dbReference type="Proteomes" id="UP001523566"/>
    </source>
</evidence>
<accession>A0ABT1EG20</accession>
<name>A0ABT1EG20_9FIRM</name>
<sequence>RLGNSFLKVKSDIYRNCPKGFYVFAKPNNCNPNDVFKYIGRYLGRPVIATSRIDSYDGERVTFHYHRHEDDKLVTECIPATEFISRLIRHIPEKHFKMIRYYGIYTRHYDNENPIHRAIPKEKHQILLSFNKWRESILSSFGYDPLKCPKCGKIMFFVELYFNHKSVSLQELYERIMKKSRVPT</sequence>
<feature type="non-terminal residue" evidence="2">
    <location>
        <position position="1"/>
    </location>
</feature>
<gene>
    <name evidence="2" type="ORF">NK125_15385</name>
</gene>
<organism evidence="2 3">
    <name type="scientific">Aequitasia blattaphilus</name>
    <dbReference type="NCBI Taxonomy" id="2949332"/>
    <lineage>
        <taxon>Bacteria</taxon>
        <taxon>Bacillati</taxon>
        <taxon>Bacillota</taxon>
        <taxon>Clostridia</taxon>
        <taxon>Lachnospirales</taxon>
        <taxon>Lachnospiraceae</taxon>
        <taxon>Aequitasia</taxon>
    </lineage>
</organism>